<protein>
    <submittedName>
        <fullName evidence="1">Uncharacterized protein</fullName>
    </submittedName>
</protein>
<dbReference type="RefSeq" id="XP_013332489.1">
    <property type="nucleotide sequence ID" value="XM_013477035.1"/>
</dbReference>
<name>A0A0F4Z5U1_RASE3</name>
<dbReference type="Proteomes" id="UP000053958">
    <property type="component" value="Unassembled WGS sequence"/>
</dbReference>
<dbReference type="EMBL" id="LASV01000007">
    <property type="protein sequence ID" value="KKA25877.1"/>
    <property type="molecule type" value="Genomic_DNA"/>
</dbReference>
<evidence type="ECO:0000313" key="1">
    <source>
        <dbReference type="EMBL" id="KKA25877.1"/>
    </source>
</evidence>
<gene>
    <name evidence="1" type="ORF">T310_0080</name>
</gene>
<evidence type="ECO:0000313" key="2">
    <source>
        <dbReference type="Proteomes" id="UP000053958"/>
    </source>
</evidence>
<dbReference type="GeneID" id="25312144"/>
<keyword evidence="2" id="KW-1185">Reference proteome</keyword>
<sequence>MTTDCENLDIQYVALYWTVPSKPSLAVWRETVMVCGPRLDVKTAPILCLTGTEYAGTEYRLCDRGEPLRRLEAVPSPDSKGVIVLGLANMQVY</sequence>
<organism evidence="1 2">
    <name type="scientific">Rasamsonia emersonii (strain ATCC 16479 / CBS 393.64 / IMI 116815)</name>
    <dbReference type="NCBI Taxonomy" id="1408163"/>
    <lineage>
        <taxon>Eukaryota</taxon>
        <taxon>Fungi</taxon>
        <taxon>Dikarya</taxon>
        <taxon>Ascomycota</taxon>
        <taxon>Pezizomycotina</taxon>
        <taxon>Eurotiomycetes</taxon>
        <taxon>Eurotiomycetidae</taxon>
        <taxon>Eurotiales</taxon>
        <taxon>Trichocomaceae</taxon>
        <taxon>Rasamsonia</taxon>
    </lineage>
</organism>
<comment type="caution">
    <text evidence="1">The sequence shown here is derived from an EMBL/GenBank/DDBJ whole genome shotgun (WGS) entry which is preliminary data.</text>
</comment>
<proteinExistence type="predicted"/>
<dbReference type="AlphaFoldDB" id="A0A0F4Z5U1"/>
<reference evidence="1 2" key="1">
    <citation type="submission" date="2015-04" db="EMBL/GenBank/DDBJ databases">
        <authorList>
            <person name="Heijne W.H."/>
            <person name="Fedorova N.D."/>
            <person name="Nierman W.C."/>
            <person name="Vollebregt A.W."/>
            <person name="Zhao Z."/>
            <person name="Wu L."/>
            <person name="Kumar M."/>
            <person name="Stam H."/>
            <person name="van den Berg M.A."/>
            <person name="Pel H.J."/>
        </authorList>
    </citation>
    <scope>NUCLEOTIDE SEQUENCE [LARGE SCALE GENOMIC DNA]</scope>
    <source>
        <strain evidence="1 2">CBS 393.64</strain>
    </source>
</reference>
<accession>A0A0F4Z5U1</accession>